<evidence type="ECO:0000313" key="3">
    <source>
        <dbReference type="EMBL" id="MDO7843082.1"/>
    </source>
</evidence>
<dbReference type="Pfam" id="PF14219">
    <property type="entry name" value="DUF4328"/>
    <property type="match status" value="1"/>
</dbReference>
<reference evidence="3" key="1">
    <citation type="submission" date="2023-07" db="EMBL/GenBank/DDBJ databases">
        <authorList>
            <person name="Kim M.K."/>
        </authorList>
    </citation>
    <scope>NUCLEOTIDE SEQUENCE</scope>
    <source>
        <strain evidence="3">CA1-15</strain>
    </source>
</reference>
<dbReference type="InterPro" id="IPR025565">
    <property type="entry name" value="DUF4328"/>
</dbReference>
<feature type="transmembrane region" description="Helical" evidence="1">
    <location>
        <begin position="169"/>
        <end position="191"/>
    </location>
</feature>
<dbReference type="EMBL" id="JAUQSZ010000008">
    <property type="protein sequence ID" value="MDO7843082.1"/>
    <property type="molecule type" value="Genomic_DNA"/>
</dbReference>
<proteinExistence type="predicted"/>
<organism evidence="3 4">
    <name type="scientific">Sphingomonas immobilis</name>
    <dbReference type="NCBI Taxonomy" id="3063997"/>
    <lineage>
        <taxon>Bacteria</taxon>
        <taxon>Pseudomonadati</taxon>
        <taxon>Pseudomonadota</taxon>
        <taxon>Alphaproteobacteria</taxon>
        <taxon>Sphingomonadales</taxon>
        <taxon>Sphingomonadaceae</taxon>
        <taxon>Sphingomonas</taxon>
    </lineage>
</organism>
<feature type="transmembrane region" description="Helical" evidence="1">
    <location>
        <begin position="137"/>
        <end position="157"/>
    </location>
</feature>
<evidence type="ECO:0000259" key="2">
    <source>
        <dbReference type="Pfam" id="PF14219"/>
    </source>
</evidence>
<sequence>MERLEGRRLAATIAVFVWLAADALLALSGMLRIAALQGGVGHFWSQENLERVDLATTVSGVAYTIAFIASILFVSLWIYRANANAHTLSDKMTISPGWNIGWFFIPIACWFNPFKGLRETWQASFTPDDPENVDAPAFMRWWWGLWIVTNLLGNASFQVSTKMKGIDGLILGGWLDVASFAIDLPMTLLLVRLMQQLTARQDGFNESGRVAVYSPA</sequence>
<accession>A0ABT9A2X8</accession>
<feature type="domain" description="DUF4328" evidence="2">
    <location>
        <begin position="45"/>
        <end position="198"/>
    </location>
</feature>
<comment type="caution">
    <text evidence="3">The sequence shown here is derived from an EMBL/GenBank/DDBJ whole genome shotgun (WGS) entry which is preliminary data.</text>
</comment>
<feature type="transmembrane region" description="Helical" evidence="1">
    <location>
        <begin position="54"/>
        <end position="79"/>
    </location>
</feature>
<keyword evidence="1" id="KW-0472">Membrane</keyword>
<gene>
    <name evidence="3" type="ORF">Q5H94_12175</name>
</gene>
<protein>
    <submittedName>
        <fullName evidence="3">DUF4328 domain-containing protein</fullName>
    </submittedName>
</protein>
<dbReference type="RefSeq" id="WP_304561542.1">
    <property type="nucleotide sequence ID" value="NZ_JAUQSZ010000008.1"/>
</dbReference>
<name>A0ABT9A2X8_9SPHN</name>
<keyword evidence="1" id="KW-1133">Transmembrane helix</keyword>
<keyword evidence="4" id="KW-1185">Reference proteome</keyword>
<dbReference type="Proteomes" id="UP001176468">
    <property type="component" value="Unassembled WGS sequence"/>
</dbReference>
<evidence type="ECO:0000256" key="1">
    <source>
        <dbReference type="SAM" id="Phobius"/>
    </source>
</evidence>
<keyword evidence="1" id="KW-0812">Transmembrane</keyword>
<evidence type="ECO:0000313" key="4">
    <source>
        <dbReference type="Proteomes" id="UP001176468"/>
    </source>
</evidence>